<proteinExistence type="predicted"/>
<name>A0A4C1Z580_EUMVA</name>
<keyword evidence="2" id="KW-1185">Reference proteome</keyword>
<gene>
    <name evidence="1" type="ORF">EVAR_62671_1</name>
</gene>
<evidence type="ECO:0000313" key="1">
    <source>
        <dbReference type="EMBL" id="GBP81755.1"/>
    </source>
</evidence>
<accession>A0A4C1Z580</accession>
<organism evidence="1 2">
    <name type="scientific">Eumeta variegata</name>
    <name type="common">Bagworm moth</name>
    <name type="synonym">Eumeta japonica</name>
    <dbReference type="NCBI Taxonomy" id="151549"/>
    <lineage>
        <taxon>Eukaryota</taxon>
        <taxon>Metazoa</taxon>
        <taxon>Ecdysozoa</taxon>
        <taxon>Arthropoda</taxon>
        <taxon>Hexapoda</taxon>
        <taxon>Insecta</taxon>
        <taxon>Pterygota</taxon>
        <taxon>Neoptera</taxon>
        <taxon>Endopterygota</taxon>
        <taxon>Lepidoptera</taxon>
        <taxon>Glossata</taxon>
        <taxon>Ditrysia</taxon>
        <taxon>Tineoidea</taxon>
        <taxon>Psychidae</taxon>
        <taxon>Oiketicinae</taxon>
        <taxon>Eumeta</taxon>
    </lineage>
</organism>
<comment type="caution">
    <text evidence="1">The sequence shown here is derived from an EMBL/GenBank/DDBJ whole genome shotgun (WGS) entry which is preliminary data.</text>
</comment>
<dbReference type="EMBL" id="BGZK01001528">
    <property type="protein sequence ID" value="GBP81755.1"/>
    <property type="molecule type" value="Genomic_DNA"/>
</dbReference>
<reference evidence="1 2" key="1">
    <citation type="journal article" date="2019" name="Commun. Biol.">
        <title>The bagworm genome reveals a unique fibroin gene that provides high tensile strength.</title>
        <authorList>
            <person name="Kono N."/>
            <person name="Nakamura H."/>
            <person name="Ohtoshi R."/>
            <person name="Tomita M."/>
            <person name="Numata K."/>
            <person name="Arakawa K."/>
        </authorList>
    </citation>
    <scope>NUCLEOTIDE SEQUENCE [LARGE SCALE GENOMIC DNA]</scope>
</reference>
<protein>
    <submittedName>
        <fullName evidence="1">Uncharacterized protein</fullName>
    </submittedName>
</protein>
<dbReference type="Proteomes" id="UP000299102">
    <property type="component" value="Unassembled WGS sequence"/>
</dbReference>
<sequence length="189" mass="20230">MRNRQVEGSIRLNLLMFDEGGREAQLKLHTQPTADGRTLVDADRIKAARIGDPLGVDLTERACRPLIRLSTHPTAAAGAVRVSEPRPSTSSFFNLERSSSNFFILPSSLFGLQSGAYAGPPASARVFAHALSGGWGGHRVAEWWLTRAGGRHGSATHASASRCPLLLLLALVRVVYPNGEGSPEASVHN</sequence>
<dbReference type="AlphaFoldDB" id="A0A4C1Z580"/>
<evidence type="ECO:0000313" key="2">
    <source>
        <dbReference type="Proteomes" id="UP000299102"/>
    </source>
</evidence>